<keyword evidence="2" id="KW-1185">Reference proteome</keyword>
<gene>
    <name evidence="1" type="ORF">ABT276_07275</name>
</gene>
<name>A0ABV1UQU0_9ACTN</name>
<dbReference type="Proteomes" id="UP001445472">
    <property type="component" value="Unassembled WGS sequence"/>
</dbReference>
<organism evidence="1 2">
    <name type="scientific">Streptomyces xantholiticus</name>
    <dbReference type="NCBI Taxonomy" id="68285"/>
    <lineage>
        <taxon>Bacteria</taxon>
        <taxon>Bacillati</taxon>
        <taxon>Actinomycetota</taxon>
        <taxon>Actinomycetes</taxon>
        <taxon>Kitasatosporales</taxon>
        <taxon>Streptomycetaceae</taxon>
        <taxon>Streptomyces</taxon>
    </lineage>
</organism>
<sequence length="248" mass="27741">MASPALDAAVDRIRTVFAGMTSPAETGCGMCHLPSETALLRTPGAQLPDDVLRMFAHEVPSHFDDHRAVMRRILPQLAEQLADGRFAGLDAYDLTGLGRSGWQSWPGEQAGAVADFLHAWWTHTLSTQDEPWDAMTVFQACVTASSTVTPYLARWAEQPVGGRADACLELFAEWWIDELLDDRTNVVPWWCDHTRDEPLPELQAWILEHAPARLFAREADQVLLFKVGLLALPHEQRFTEETWSRAPA</sequence>
<protein>
    <submittedName>
        <fullName evidence="1">Uncharacterized protein</fullName>
    </submittedName>
</protein>
<dbReference type="RefSeq" id="WP_351975378.1">
    <property type="nucleotide sequence ID" value="NZ_JBEPBX010000004.1"/>
</dbReference>
<accession>A0ABV1UQU0</accession>
<evidence type="ECO:0000313" key="1">
    <source>
        <dbReference type="EMBL" id="MER6613170.1"/>
    </source>
</evidence>
<evidence type="ECO:0000313" key="2">
    <source>
        <dbReference type="Proteomes" id="UP001445472"/>
    </source>
</evidence>
<dbReference type="EMBL" id="JBEPBX010000004">
    <property type="protein sequence ID" value="MER6613170.1"/>
    <property type="molecule type" value="Genomic_DNA"/>
</dbReference>
<reference evidence="1 2" key="1">
    <citation type="submission" date="2024-06" db="EMBL/GenBank/DDBJ databases">
        <title>The Natural Products Discovery Center: Release of the First 8490 Sequenced Strains for Exploring Actinobacteria Biosynthetic Diversity.</title>
        <authorList>
            <person name="Kalkreuter E."/>
            <person name="Kautsar S.A."/>
            <person name="Yang D."/>
            <person name="Bader C.D."/>
            <person name="Teijaro C.N."/>
            <person name="Fluegel L."/>
            <person name="Davis C.M."/>
            <person name="Simpson J.R."/>
            <person name="Lauterbach L."/>
            <person name="Steele A.D."/>
            <person name="Gui C."/>
            <person name="Meng S."/>
            <person name="Li G."/>
            <person name="Viehrig K."/>
            <person name="Ye F."/>
            <person name="Su P."/>
            <person name="Kiefer A.F."/>
            <person name="Nichols A."/>
            <person name="Cepeda A.J."/>
            <person name="Yan W."/>
            <person name="Fan B."/>
            <person name="Jiang Y."/>
            <person name="Adhikari A."/>
            <person name="Zheng C.-J."/>
            <person name="Schuster L."/>
            <person name="Cowan T.M."/>
            <person name="Smanski M.J."/>
            <person name="Chevrette M.G."/>
            <person name="De Carvalho L.P.S."/>
            <person name="Shen B."/>
        </authorList>
    </citation>
    <scope>NUCLEOTIDE SEQUENCE [LARGE SCALE GENOMIC DNA]</scope>
    <source>
        <strain evidence="1 2">NPDC000837</strain>
    </source>
</reference>
<proteinExistence type="predicted"/>
<comment type="caution">
    <text evidence="1">The sequence shown here is derived from an EMBL/GenBank/DDBJ whole genome shotgun (WGS) entry which is preliminary data.</text>
</comment>